<keyword evidence="3 10" id="KW-0808">Transferase</keyword>
<dbReference type="InterPro" id="IPR000462">
    <property type="entry name" value="CDP-OH_P_trans"/>
</dbReference>
<keyword evidence="9" id="KW-1208">Phospholipid metabolism</keyword>
<keyword evidence="4" id="KW-0812">Transmembrane</keyword>
<dbReference type="InterPro" id="IPR050324">
    <property type="entry name" value="CDP-alcohol_PTase-I"/>
</dbReference>
<dbReference type="PANTHER" id="PTHR14269:SF60">
    <property type="entry name" value="CARDIOLIPIN SYNTHASE (CMP-FORMING)"/>
    <property type="match status" value="1"/>
</dbReference>
<reference evidence="12 13" key="1">
    <citation type="submission" date="2023-05" db="EMBL/GenBank/DDBJ databases">
        <title>A 100% complete, gapless, phased diploid assembly of the Scenedesmus obliquus UTEX 3031 genome.</title>
        <authorList>
            <person name="Biondi T.C."/>
            <person name="Hanschen E.R."/>
            <person name="Kwon T."/>
            <person name="Eng W."/>
            <person name="Kruse C.P.S."/>
            <person name="Koehler S.I."/>
            <person name="Kunde Y."/>
            <person name="Gleasner C.D."/>
            <person name="You Mak K.T."/>
            <person name="Polle J."/>
            <person name="Hovde B.T."/>
            <person name="Starkenburg S.R."/>
        </authorList>
    </citation>
    <scope>NUCLEOTIDE SEQUENCE [LARGE SCALE GENOMIC DNA]</scope>
    <source>
        <strain evidence="12 13">DOE0152z</strain>
    </source>
</reference>
<comment type="subcellular location">
    <subcellularLocation>
        <location evidence="1">Membrane</location>
        <topology evidence="1">Multi-pass membrane protein</topology>
    </subcellularLocation>
</comment>
<evidence type="ECO:0008006" key="14">
    <source>
        <dbReference type="Google" id="ProtNLM"/>
    </source>
</evidence>
<keyword evidence="8" id="KW-0594">Phospholipid biosynthesis</keyword>
<keyword evidence="6" id="KW-0443">Lipid metabolism</keyword>
<evidence type="ECO:0000256" key="8">
    <source>
        <dbReference type="ARBA" id="ARBA00023209"/>
    </source>
</evidence>
<evidence type="ECO:0000256" key="4">
    <source>
        <dbReference type="ARBA" id="ARBA00022692"/>
    </source>
</evidence>
<proteinExistence type="inferred from homology"/>
<keyword evidence="7" id="KW-0472">Membrane</keyword>
<feature type="compositionally biased region" description="Low complexity" evidence="11">
    <location>
        <begin position="162"/>
        <end position="171"/>
    </location>
</feature>
<keyword evidence="5" id="KW-1133">Transmembrane helix</keyword>
<dbReference type="Pfam" id="PF01066">
    <property type="entry name" value="CDP-OH_P_transf"/>
    <property type="match status" value="1"/>
</dbReference>
<evidence type="ECO:0000256" key="2">
    <source>
        <dbReference type="ARBA" id="ARBA00022516"/>
    </source>
</evidence>
<evidence type="ECO:0000313" key="13">
    <source>
        <dbReference type="Proteomes" id="UP001244341"/>
    </source>
</evidence>
<evidence type="ECO:0000256" key="10">
    <source>
        <dbReference type="RuleBase" id="RU003750"/>
    </source>
</evidence>
<dbReference type="PANTHER" id="PTHR14269">
    <property type="entry name" value="CDP-DIACYLGLYCEROL--GLYCEROL-3-PHOSPHATE 3-PHOSPHATIDYLTRANSFERASE-RELATED"/>
    <property type="match status" value="1"/>
</dbReference>
<dbReference type="InterPro" id="IPR048254">
    <property type="entry name" value="CDP_ALCOHOL_P_TRANSF_CS"/>
</dbReference>
<dbReference type="InterPro" id="IPR043130">
    <property type="entry name" value="CDP-OH_PTrfase_TM_dom"/>
</dbReference>
<evidence type="ECO:0000256" key="9">
    <source>
        <dbReference type="ARBA" id="ARBA00023264"/>
    </source>
</evidence>
<organism evidence="12 13">
    <name type="scientific">Tetradesmus obliquus</name>
    <name type="common">Green alga</name>
    <name type="synonym">Acutodesmus obliquus</name>
    <dbReference type="NCBI Taxonomy" id="3088"/>
    <lineage>
        <taxon>Eukaryota</taxon>
        <taxon>Viridiplantae</taxon>
        <taxon>Chlorophyta</taxon>
        <taxon>core chlorophytes</taxon>
        <taxon>Chlorophyceae</taxon>
        <taxon>CS clade</taxon>
        <taxon>Sphaeropleales</taxon>
        <taxon>Scenedesmaceae</taxon>
        <taxon>Tetradesmus</taxon>
    </lineage>
</organism>
<dbReference type="EMBL" id="CP126217">
    <property type="protein sequence ID" value="WIA19224.1"/>
    <property type="molecule type" value="Genomic_DNA"/>
</dbReference>
<feature type="region of interest" description="Disordered" evidence="11">
    <location>
        <begin position="162"/>
        <end position="232"/>
    </location>
</feature>
<dbReference type="PROSITE" id="PS00379">
    <property type="entry name" value="CDP_ALCOHOL_P_TRANSF"/>
    <property type="match status" value="1"/>
</dbReference>
<accession>A0ABY8UCN4</accession>
<name>A0ABY8UCN4_TETOB</name>
<evidence type="ECO:0000256" key="5">
    <source>
        <dbReference type="ARBA" id="ARBA00022989"/>
    </source>
</evidence>
<evidence type="ECO:0000256" key="3">
    <source>
        <dbReference type="ARBA" id="ARBA00022679"/>
    </source>
</evidence>
<protein>
    <recommendedName>
        <fullName evidence="14">CDP-diacylglycerol--glycerol-3-phosphate 3-phosphatidyltransferase</fullName>
    </recommendedName>
</protein>
<evidence type="ECO:0000313" key="12">
    <source>
        <dbReference type="EMBL" id="WIA19224.1"/>
    </source>
</evidence>
<evidence type="ECO:0000256" key="1">
    <source>
        <dbReference type="ARBA" id="ARBA00004141"/>
    </source>
</evidence>
<dbReference type="Proteomes" id="UP001244341">
    <property type="component" value="Chromosome 10b"/>
</dbReference>
<gene>
    <name evidence="12" type="ORF">OEZ85_003864</name>
</gene>
<evidence type="ECO:0000256" key="11">
    <source>
        <dbReference type="SAM" id="MobiDB-lite"/>
    </source>
</evidence>
<evidence type="ECO:0000256" key="6">
    <source>
        <dbReference type="ARBA" id="ARBA00023098"/>
    </source>
</evidence>
<feature type="compositionally biased region" description="Low complexity" evidence="11">
    <location>
        <begin position="186"/>
        <end position="195"/>
    </location>
</feature>
<evidence type="ECO:0000256" key="7">
    <source>
        <dbReference type="ARBA" id="ARBA00023136"/>
    </source>
</evidence>
<comment type="similarity">
    <text evidence="10">Belongs to the CDP-alcohol phosphatidyltransferase class-I family.</text>
</comment>
<dbReference type="Gene3D" id="1.20.120.1760">
    <property type="match status" value="1"/>
</dbReference>
<sequence length="232" mass="24144">MLPSAAAAAAAAGGAGSTLVQQQQQQVPGASWTSLPNLLSLSRVVSGPVAAHLVLTQQWPLAFALTAAAGVTDWADGYLARRLGHTSKLGSYLDPLADKVLIASVVGSMGWNGMLPAWLAVLVVGRDSAQVVGMFVYRLRMFGGRWPGAAAFFDVDAAVPQQQQQQQQQQQDVVTSQEDVAAKPPSSTISSSSSSVDDATGPAAAAAAADWRPPPGVIASWCKKQAKPRRQT</sequence>
<keyword evidence="13" id="KW-1185">Reference proteome</keyword>
<keyword evidence="2" id="KW-0444">Lipid biosynthesis</keyword>